<dbReference type="GO" id="GO:0036038">
    <property type="term" value="C:MKS complex"/>
    <property type="evidence" value="ECO:0007669"/>
    <property type="project" value="InterPro"/>
</dbReference>
<proteinExistence type="predicted"/>
<dbReference type="GO" id="GO:0060271">
    <property type="term" value="P:cilium assembly"/>
    <property type="evidence" value="ECO:0007669"/>
    <property type="project" value="InterPro"/>
</dbReference>
<dbReference type="PANTHER" id="PTHR21274">
    <property type="entry name" value="MECKELIN"/>
    <property type="match status" value="1"/>
</dbReference>
<dbReference type="Gene3D" id="3.30.200.20">
    <property type="entry name" value="Phosphorylase Kinase, domain 1"/>
    <property type="match status" value="1"/>
</dbReference>
<dbReference type="EMBL" id="CADEPM010000004">
    <property type="protein sequence ID" value="CAB3403769.1"/>
    <property type="molecule type" value="Genomic_DNA"/>
</dbReference>
<dbReference type="GO" id="GO:0005524">
    <property type="term" value="F:ATP binding"/>
    <property type="evidence" value="ECO:0007669"/>
    <property type="project" value="UniProtKB-UniRule"/>
</dbReference>
<accession>A0A8S1ESK7</accession>
<feature type="domain" description="SH2" evidence="13">
    <location>
        <begin position="973"/>
        <end position="1070"/>
    </location>
</feature>
<gene>
    <name evidence="15" type="ORF">CBOVIS_LOCUS6188</name>
</gene>
<evidence type="ECO:0000256" key="5">
    <source>
        <dbReference type="ARBA" id="ARBA00022840"/>
    </source>
</evidence>
<reference evidence="15 16" key="1">
    <citation type="submission" date="2020-04" db="EMBL/GenBank/DDBJ databases">
        <authorList>
            <person name="Laetsch R D."/>
            <person name="Stevens L."/>
            <person name="Kumar S."/>
            <person name="Blaxter L. M."/>
        </authorList>
    </citation>
    <scope>NUCLEOTIDE SEQUENCE [LARGE SCALE GENOMIC DNA]</scope>
</reference>
<feature type="transmembrane region" description="Helical" evidence="11">
    <location>
        <begin position="527"/>
        <end position="552"/>
    </location>
</feature>
<evidence type="ECO:0000256" key="11">
    <source>
        <dbReference type="SAM" id="Phobius"/>
    </source>
</evidence>
<keyword evidence="6" id="KW-0829">Tyrosine-protein kinase</keyword>
<name>A0A8S1ESK7_9PELO</name>
<dbReference type="InterPro" id="IPR017441">
    <property type="entry name" value="Protein_kinase_ATP_BS"/>
</dbReference>
<keyword evidence="11" id="KW-0812">Transmembrane</keyword>
<dbReference type="InterPro" id="IPR001245">
    <property type="entry name" value="Ser-Thr/Tyr_kinase_cat_dom"/>
</dbReference>
<feature type="compositionally biased region" description="Basic and acidic residues" evidence="10">
    <location>
        <begin position="1396"/>
        <end position="1406"/>
    </location>
</feature>
<dbReference type="InterPro" id="IPR000980">
    <property type="entry name" value="SH2"/>
</dbReference>
<evidence type="ECO:0000259" key="13">
    <source>
        <dbReference type="PROSITE" id="PS50001"/>
    </source>
</evidence>
<dbReference type="SMART" id="SM00219">
    <property type="entry name" value="TyrKc"/>
    <property type="match status" value="1"/>
</dbReference>
<dbReference type="PRINTS" id="PR00109">
    <property type="entry name" value="TYRKINASE"/>
</dbReference>
<feature type="transmembrane region" description="Helical" evidence="11">
    <location>
        <begin position="483"/>
        <end position="507"/>
    </location>
</feature>
<evidence type="ECO:0000256" key="8">
    <source>
        <dbReference type="PROSITE-ProRule" id="PRU00191"/>
    </source>
</evidence>
<dbReference type="Gene3D" id="3.30.505.10">
    <property type="entry name" value="SH2 domain"/>
    <property type="match status" value="1"/>
</dbReference>
<evidence type="ECO:0000256" key="4">
    <source>
        <dbReference type="ARBA" id="ARBA00022777"/>
    </source>
</evidence>
<keyword evidence="11" id="KW-0472">Membrane</keyword>
<dbReference type="CDD" id="cd00192">
    <property type="entry name" value="PTKc"/>
    <property type="match status" value="1"/>
</dbReference>
<evidence type="ECO:0000313" key="15">
    <source>
        <dbReference type="EMBL" id="CAB3403769.1"/>
    </source>
</evidence>
<sequence>MIGFSLIFPITGILAQFRIQNIPYITPSNCTSRQYYNRIDFRCEICPNTTIPSADKLECRCLKQLKFNSMLGVIAACEPCPEGTFASPDQKECLECREGTCQCSSRNILTYRNPDGSFLSNGSYCSTCSTGFKKDGESSCRECDTCECDNCTATEQMYTRVKTQNGNEMRSSFIETQMPKAIKLCAQRLLAGCEALLNLCVLQNYEQSTINACGYLDTIKRSYNPWQSTWDPQHLNDDSELERENAIAHQYVFDGNSMLDLVFARYDVNGTFEGYIEIDSINFHFCGPDSPIFFTFGRKSHRECTLSKSKIHFPDIRGKLFEGFLRFTDSEQIVKMYPIFVLNSAIRTNNQITNLLTHDRNRWALTRRFFLADDYSIQFDNSTKLYRFASRVVLLVTMQKGADGFIFPPVLSIEYDDSIVDSLFSSFSIEYFKDPTTYDQRLIIFLLIFISISLFWAALCAYSWGRRMGKSSAVDASSIIYFLIREVSILGDVFFAMFTVIACWITWAYKSQTYVLYNILSDEQQYSLFRFIVIAMILKFFGLLITMGLLVFQETFFIDWERQKLRQVDDIGQPASRDLSKNTEIEPVVVWRTYLIANEWNELQQYRKISLPFQLLALIILHEYFNFKNYAIIEPGFHRYNSDPLTSQTVLMSRLAVVLFYYLLIAAIQWILQVLIVERIIVDPFHNFIDLCSVSNISVLSLTHSLYGFYIHGRSVHGKGDAGMSEMNIFLQRERDNLCGFRGLEPNSELQTFTVNLPIALRQKYDEIHAISRQNITGAVGQDAITAKMNATVEAHDKMNSFLKNFVDHSLNEIDYVVRDRPILEAILDCEMSDSSITGTFTRDPSEIMYSRCFVYGNEWAWTSFECLTLAVLFILFDSIHFACFAVFVISNIIRLEETSSNMQTIVESGAETPVISVTPTAVPPSVQPFSALDVSRNKPPSSTQSKTDKLVNKEIANQLNEYAKNTLSNFPWFHGLMLKESAEPLLKWENSFVVRRSQDSAENKVFCISIRQKSAINHISIIYEDKRWSCPKLLQKNGKSNEKKDFAHIHEMLDYWSLHNDKMHIPIPRSKDILKHKVVRTSVKLGSGAFGEVWKGTVKMRKSSEPKDCAIKMIKGDLNRKQMKEFFHEAKIMSLFEHNCVIRYYGMACLADPVMMVMELVPKGTVRSFCRHSPDATTEKFIKFSYDIASGMEHLASKWVIHRDLAARNCLIGSDDNVKISDFGLSVQSVEVKVANLKQAPIRWLSPETLNKGIFNEKTDVWSYGVVLWEIFTKCSTKPLHDMSNKTVIKTIKQVDVPHSPPKGAPADIVQIMIECFKKNPNERPTFIQLKNRIKKIMETYSKCCEKKMENDKKFTILPRNLTMRRKSKAGDDEPKKASKKESDKVIPLRKKRSSEKQRGEDKACFEEGQIIAQYGSNRVDTEENAIKDG</sequence>
<keyword evidence="12" id="KW-0732">Signal</keyword>
<dbReference type="PROSITE" id="PS00107">
    <property type="entry name" value="PROTEIN_KINASE_ATP"/>
    <property type="match status" value="1"/>
</dbReference>
<dbReference type="InterPro" id="IPR008266">
    <property type="entry name" value="Tyr_kinase_AS"/>
</dbReference>
<dbReference type="InterPro" id="IPR019170">
    <property type="entry name" value="Meckelin"/>
</dbReference>
<keyword evidence="8" id="KW-0727">SH2 domain</keyword>
<feature type="transmembrane region" description="Helical" evidence="11">
    <location>
        <begin position="655"/>
        <end position="676"/>
    </location>
</feature>
<dbReference type="InterPro" id="IPR036860">
    <property type="entry name" value="SH2_dom_sf"/>
</dbReference>
<feature type="chain" id="PRO_5035888471" description="non-specific protein-tyrosine kinase" evidence="12">
    <location>
        <begin position="16"/>
        <end position="1431"/>
    </location>
</feature>
<dbReference type="Pfam" id="PF00017">
    <property type="entry name" value="SH2"/>
    <property type="match status" value="1"/>
</dbReference>
<dbReference type="Gene3D" id="1.10.510.10">
    <property type="entry name" value="Transferase(Phosphotransferase) domain 1"/>
    <property type="match status" value="1"/>
</dbReference>
<dbReference type="Pfam" id="PF09773">
    <property type="entry name" value="Meckelin"/>
    <property type="match status" value="1"/>
</dbReference>
<evidence type="ECO:0000259" key="14">
    <source>
        <dbReference type="PROSITE" id="PS50011"/>
    </source>
</evidence>
<dbReference type="SUPFAM" id="SSF56112">
    <property type="entry name" value="Protein kinase-like (PK-like)"/>
    <property type="match status" value="1"/>
</dbReference>
<dbReference type="Pfam" id="PF07714">
    <property type="entry name" value="PK_Tyr_Ser-Thr"/>
    <property type="match status" value="1"/>
</dbReference>
<keyword evidence="2" id="KW-0808">Transferase</keyword>
<dbReference type="InterPro" id="IPR020635">
    <property type="entry name" value="Tyr_kinase_cat_dom"/>
</dbReference>
<evidence type="ECO:0000256" key="12">
    <source>
        <dbReference type="SAM" id="SignalP"/>
    </source>
</evidence>
<feature type="domain" description="Protein kinase" evidence="14">
    <location>
        <begin position="1080"/>
        <end position="1339"/>
    </location>
</feature>
<dbReference type="PROSITE" id="PS00109">
    <property type="entry name" value="PROTEIN_KINASE_TYR"/>
    <property type="match status" value="1"/>
</dbReference>
<protein>
    <recommendedName>
        <fullName evidence="1">non-specific protein-tyrosine kinase</fullName>
        <ecNumber evidence="1">2.7.10.2</ecNumber>
    </recommendedName>
</protein>
<dbReference type="InterPro" id="IPR011009">
    <property type="entry name" value="Kinase-like_dom_sf"/>
</dbReference>
<feature type="transmembrane region" description="Helical" evidence="11">
    <location>
        <begin position="442"/>
        <end position="462"/>
    </location>
</feature>
<evidence type="ECO:0000256" key="6">
    <source>
        <dbReference type="ARBA" id="ARBA00023137"/>
    </source>
</evidence>
<dbReference type="SMART" id="SM00252">
    <property type="entry name" value="SH2"/>
    <property type="match status" value="1"/>
</dbReference>
<dbReference type="OrthoDB" id="419138at2759"/>
<keyword evidence="11" id="KW-1133">Transmembrane helix</keyword>
<feature type="signal peptide" evidence="12">
    <location>
        <begin position="1"/>
        <end position="15"/>
    </location>
</feature>
<evidence type="ECO:0000256" key="9">
    <source>
        <dbReference type="PROSITE-ProRule" id="PRU10141"/>
    </source>
</evidence>
<evidence type="ECO:0000256" key="3">
    <source>
        <dbReference type="ARBA" id="ARBA00022741"/>
    </source>
</evidence>
<evidence type="ECO:0000256" key="1">
    <source>
        <dbReference type="ARBA" id="ARBA00011903"/>
    </source>
</evidence>
<feature type="binding site" evidence="9">
    <location>
        <position position="1113"/>
    </location>
    <ligand>
        <name>ATP</name>
        <dbReference type="ChEBI" id="CHEBI:30616"/>
    </ligand>
</feature>
<evidence type="ECO:0000256" key="10">
    <source>
        <dbReference type="SAM" id="MobiDB-lite"/>
    </source>
</evidence>
<feature type="region of interest" description="Disordered" evidence="10">
    <location>
        <begin position="1360"/>
        <end position="1406"/>
    </location>
</feature>
<organism evidence="15 16">
    <name type="scientific">Caenorhabditis bovis</name>
    <dbReference type="NCBI Taxonomy" id="2654633"/>
    <lineage>
        <taxon>Eukaryota</taxon>
        <taxon>Metazoa</taxon>
        <taxon>Ecdysozoa</taxon>
        <taxon>Nematoda</taxon>
        <taxon>Chromadorea</taxon>
        <taxon>Rhabditida</taxon>
        <taxon>Rhabditina</taxon>
        <taxon>Rhabditomorpha</taxon>
        <taxon>Rhabditoidea</taxon>
        <taxon>Rhabditidae</taxon>
        <taxon>Peloderinae</taxon>
        <taxon>Caenorhabditis</taxon>
    </lineage>
</organism>
<keyword evidence="5 9" id="KW-0067">ATP-binding</keyword>
<keyword evidence="16" id="KW-1185">Reference proteome</keyword>
<dbReference type="SUPFAM" id="SSF55550">
    <property type="entry name" value="SH2 domain"/>
    <property type="match status" value="1"/>
</dbReference>
<comment type="caution">
    <text evidence="15">The sequence shown here is derived from an EMBL/GenBank/DDBJ whole genome shotgun (WGS) entry which is preliminary data.</text>
</comment>
<keyword evidence="3 9" id="KW-0547">Nucleotide-binding</keyword>
<evidence type="ECO:0000313" key="16">
    <source>
        <dbReference type="Proteomes" id="UP000494206"/>
    </source>
</evidence>
<dbReference type="PROSITE" id="PS50011">
    <property type="entry name" value="PROTEIN_KINASE_DOM"/>
    <property type="match status" value="1"/>
</dbReference>
<evidence type="ECO:0000256" key="2">
    <source>
        <dbReference type="ARBA" id="ARBA00022679"/>
    </source>
</evidence>
<dbReference type="GO" id="GO:0004715">
    <property type="term" value="F:non-membrane spanning protein tyrosine kinase activity"/>
    <property type="evidence" value="ECO:0007669"/>
    <property type="project" value="UniProtKB-EC"/>
</dbReference>
<dbReference type="EC" id="2.7.10.2" evidence="1"/>
<dbReference type="PROSITE" id="PS50001">
    <property type="entry name" value="SH2"/>
    <property type="match status" value="1"/>
</dbReference>
<comment type="catalytic activity">
    <reaction evidence="7">
        <text>L-tyrosyl-[protein] + ATP = O-phospho-L-tyrosyl-[protein] + ADP + H(+)</text>
        <dbReference type="Rhea" id="RHEA:10596"/>
        <dbReference type="Rhea" id="RHEA-COMP:10136"/>
        <dbReference type="Rhea" id="RHEA-COMP:20101"/>
        <dbReference type="ChEBI" id="CHEBI:15378"/>
        <dbReference type="ChEBI" id="CHEBI:30616"/>
        <dbReference type="ChEBI" id="CHEBI:46858"/>
        <dbReference type="ChEBI" id="CHEBI:61978"/>
        <dbReference type="ChEBI" id="CHEBI:456216"/>
        <dbReference type="EC" id="2.7.10.2"/>
    </reaction>
</comment>
<dbReference type="InterPro" id="IPR000719">
    <property type="entry name" value="Prot_kinase_dom"/>
</dbReference>
<dbReference type="PANTHER" id="PTHR21274:SF0">
    <property type="entry name" value="MECKELIN"/>
    <property type="match status" value="1"/>
</dbReference>
<feature type="compositionally biased region" description="Basic and acidic residues" evidence="10">
    <location>
        <begin position="1370"/>
        <end position="1388"/>
    </location>
</feature>
<keyword evidence="4" id="KW-0418">Kinase</keyword>
<evidence type="ECO:0000256" key="7">
    <source>
        <dbReference type="ARBA" id="ARBA00051245"/>
    </source>
</evidence>
<dbReference type="Proteomes" id="UP000494206">
    <property type="component" value="Unassembled WGS sequence"/>
</dbReference>